<dbReference type="Proteomes" id="UP001307705">
    <property type="component" value="Unassembled WGS sequence"/>
</dbReference>
<evidence type="ECO:0000313" key="1">
    <source>
        <dbReference type="EMBL" id="GMQ32303.1"/>
    </source>
</evidence>
<proteinExistence type="predicted"/>
<accession>A0ABQ6PYM7</accession>
<evidence type="ECO:0000313" key="2">
    <source>
        <dbReference type="Proteomes" id="UP001307705"/>
    </source>
</evidence>
<dbReference type="EMBL" id="BTPE01000002">
    <property type="protein sequence ID" value="GMQ32303.1"/>
    <property type="molecule type" value="Genomic_DNA"/>
</dbReference>
<sequence length="51" mass="6189">MFANISIDLLKKTHFEIKFVYFPICRFNILLKSLLNYLCWLKVTLSLFFEL</sequence>
<gene>
    <name evidence="1" type="ORF">Ataiwa_05750</name>
</gene>
<protein>
    <submittedName>
        <fullName evidence="1">Uncharacterized protein</fullName>
    </submittedName>
</protein>
<name>A0ABQ6PYM7_9BACT</name>
<reference evidence="1 2" key="1">
    <citation type="submission" date="2023-08" db="EMBL/GenBank/DDBJ databases">
        <title>Draft genome sequence of Algoriphagus taiwanensis.</title>
        <authorList>
            <person name="Takatani N."/>
            <person name="Hosokawa M."/>
            <person name="Sawabe T."/>
        </authorList>
    </citation>
    <scope>NUCLEOTIDE SEQUENCE [LARGE SCALE GENOMIC DNA]</scope>
    <source>
        <strain evidence="1 2">JCM 19755</strain>
    </source>
</reference>
<comment type="caution">
    <text evidence="1">The sequence shown here is derived from an EMBL/GenBank/DDBJ whole genome shotgun (WGS) entry which is preliminary data.</text>
</comment>
<organism evidence="1 2">
    <name type="scientific">Algoriphagus taiwanensis</name>
    <dbReference type="NCBI Taxonomy" id="1445656"/>
    <lineage>
        <taxon>Bacteria</taxon>
        <taxon>Pseudomonadati</taxon>
        <taxon>Bacteroidota</taxon>
        <taxon>Cytophagia</taxon>
        <taxon>Cytophagales</taxon>
        <taxon>Cyclobacteriaceae</taxon>
        <taxon>Algoriphagus</taxon>
    </lineage>
</organism>
<keyword evidence="2" id="KW-1185">Reference proteome</keyword>